<name>A0A8T1NQZ3_CARIL</name>
<dbReference type="EMBL" id="CM031821">
    <property type="protein sequence ID" value="KAG6632428.1"/>
    <property type="molecule type" value="Genomic_DNA"/>
</dbReference>
<comment type="caution">
    <text evidence="3">The sequence shown here is derived from an EMBL/GenBank/DDBJ whole genome shotgun (WGS) entry which is preliminary data.</text>
</comment>
<reference evidence="4" key="2">
    <citation type="submission" date="2021-01" db="EMBL/GenBank/DDBJ databases">
        <authorList>
            <person name="Lovell J.T."/>
            <person name="Bentley N."/>
            <person name="Bhattarai G."/>
            <person name="Jenkins J.W."/>
            <person name="Sreedasyam A."/>
            <person name="Alarcon Y."/>
            <person name="Bock C."/>
            <person name="Boston L."/>
            <person name="Carlson J."/>
            <person name="Cervantes K."/>
            <person name="Clermont K."/>
            <person name="Krom N."/>
            <person name="Kubenka K."/>
            <person name="Mamidi S."/>
            <person name="Mattison C."/>
            <person name="Monteros M."/>
            <person name="Pisani C."/>
            <person name="Plott C."/>
            <person name="Rajasekar S."/>
            <person name="Rhein H.S."/>
            <person name="Rohla C."/>
            <person name="Song M."/>
            <person name="Hilaire R.S."/>
            <person name="Shu S."/>
            <person name="Wells L."/>
            <person name="Wang X."/>
            <person name="Webber J."/>
            <person name="Heerema R.J."/>
            <person name="Klein P."/>
            <person name="Conner P."/>
            <person name="Grauke L."/>
            <person name="Grimwood J."/>
            <person name="Schmutz J."/>
            <person name="Randall J.J."/>
        </authorList>
    </citation>
    <scope>NUCLEOTIDE SEQUENCE</scope>
    <source>
        <tissue evidence="4">Leaf</tissue>
    </source>
</reference>
<keyword evidence="5" id="KW-1185">Reference proteome</keyword>
<accession>A0A8T1NQZ3</accession>
<evidence type="ECO:0000259" key="2">
    <source>
        <dbReference type="PROSITE" id="PS51005"/>
    </source>
</evidence>
<proteinExistence type="predicted"/>
<dbReference type="PROSITE" id="PS51005">
    <property type="entry name" value="NAC"/>
    <property type="match status" value="1"/>
</dbReference>
<organism evidence="3 5">
    <name type="scientific">Carya illinoinensis</name>
    <name type="common">Pecan</name>
    <dbReference type="NCBI Taxonomy" id="32201"/>
    <lineage>
        <taxon>Eukaryota</taxon>
        <taxon>Viridiplantae</taxon>
        <taxon>Streptophyta</taxon>
        <taxon>Embryophyta</taxon>
        <taxon>Tracheophyta</taxon>
        <taxon>Spermatophyta</taxon>
        <taxon>Magnoliopsida</taxon>
        <taxon>eudicotyledons</taxon>
        <taxon>Gunneridae</taxon>
        <taxon>Pentapetalae</taxon>
        <taxon>rosids</taxon>
        <taxon>fabids</taxon>
        <taxon>Fagales</taxon>
        <taxon>Juglandaceae</taxon>
        <taxon>Carya</taxon>
    </lineage>
</organism>
<dbReference type="Proteomes" id="UP000811609">
    <property type="component" value="Chromosome 13"/>
</dbReference>
<dbReference type="PANTHER" id="PTHR31719:SF179">
    <property type="entry name" value="OS08G0148400 PROTEIN"/>
    <property type="match status" value="1"/>
</dbReference>
<dbReference type="EMBL" id="CM031837">
    <property type="protein sequence ID" value="KAG6682726.1"/>
    <property type="molecule type" value="Genomic_DNA"/>
</dbReference>
<evidence type="ECO:0000256" key="1">
    <source>
        <dbReference type="SAM" id="MobiDB-lite"/>
    </source>
</evidence>
<evidence type="ECO:0000313" key="5">
    <source>
        <dbReference type="Proteomes" id="UP000811609"/>
    </source>
</evidence>
<feature type="region of interest" description="Disordered" evidence="1">
    <location>
        <begin position="337"/>
        <end position="358"/>
    </location>
</feature>
<dbReference type="Proteomes" id="UP000811246">
    <property type="component" value="Chromosome 13"/>
</dbReference>
<dbReference type="GO" id="GO:0006355">
    <property type="term" value="P:regulation of DNA-templated transcription"/>
    <property type="evidence" value="ECO:0007669"/>
    <property type="project" value="InterPro"/>
</dbReference>
<dbReference type="Pfam" id="PF02365">
    <property type="entry name" value="NAM"/>
    <property type="match status" value="1"/>
</dbReference>
<feature type="domain" description="NAC" evidence="2">
    <location>
        <begin position="70"/>
        <end position="222"/>
    </location>
</feature>
<gene>
    <name evidence="3" type="ORF">CIPAW_13G158900</name>
    <name evidence="4" type="ORF">I3842_13G157100</name>
</gene>
<evidence type="ECO:0000313" key="4">
    <source>
        <dbReference type="EMBL" id="KAG6682726.1"/>
    </source>
</evidence>
<dbReference type="InterPro" id="IPR003441">
    <property type="entry name" value="NAC-dom"/>
</dbReference>
<dbReference type="GO" id="GO:0003677">
    <property type="term" value="F:DNA binding"/>
    <property type="evidence" value="ECO:0007669"/>
    <property type="project" value="InterPro"/>
</dbReference>
<evidence type="ECO:0000313" key="3">
    <source>
        <dbReference type="EMBL" id="KAG6632428.1"/>
    </source>
</evidence>
<dbReference type="PANTHER" id="PTHR31719">
    <property type="entry name" value="NAC TRANSCRIPTION FACTOR 56"/>
    <property type="match status" value="1"/>
</dbReference>
<reference evidence="3" key="1">
    <citation type="submission" date="2020-12" db="EMBL/GenBank/DDBJ databases">
        <title>WGS assembly of Carya illinoinensis cv. Pawnee.</title>
        <authorList>
            <person name="Platts A."/>
            <person name="Shu S."/>
            <person name="Wright S."/>
            <person name="Barry K."/>
            <person name="Edger P."/>
            <person name="Pires J.C."/>
            <person name="Schmutz J."/>
        </authorList>
    </citation>
    <scope>NUCLEOTIDE SEQUENCE</scope>
    <source>
        <tissue evidence="3">Leaf</tissue>
    </source>
</reference>
<protein>
    <recommendedName>
        <fullName evidence="2">NAC domain-containing protein</fullName>
    </recommendedName>
</protein>
<sequence length="407" mass="45964">MVVEIGKERKQSITAAVTTQRFANISTPESNDGSLTMNNIAATTDQWFSADIDDESNNFNSNSKIQDVHDLPGYRFCPTDEELIVFYLKKKICNQPLPFNKIVEVNLYAYDPDFLAEYYTGYGGAELYIFTPRQRKYPNGNRPNRAADNGYWKATGADREIKSKGTVIGYRKTLNFFMGRPPKGHKTNWIMHEYTVKDPPPSKRGSNGMGLDDWVLCRIYNKQLIKLTNTQTEIILDSTSLQDDHDEGDEHIDQMNSGFEGAAIAEVEVLQVMGAGNNFQMPTFQNGFQPESACHQYNNNAAPRTAIFYDNLQSNYDQSLPPVQVVRPTGFNRSWMNNNSTDQNAHKSDNQYVPNDESNGYLEDILNAATKPDIHSLPSDLNFCYYSYSYPDPSVNRPGDQDPAGLP</sequence>
<dbReference type="AlphaFoldDB" id="A0A8T1NQZ3"/>